<dbReference type="Ensembl" id="ENSSSCT00055041996.1">
    <property type="protein sequence ID" value="ENSSSCP00055033442.1"/>
    <property type="gene ID" value="ENSSSCG00055021370.1"/>
</dbReference>
<feature type="region of interest" description="Disordered" evidence="1">
    <location>
        <begin position="1"/>
        <end position="33"/>
    </location>
</feature>
<dbReference type="Ensembl" id="ENSSSCT00050108357.1">
    <property type="protein sequence ID" value="ENSSSCP00050048064.1"/>
    <property type="gene ID" value="ENSSSCG00050078611.1"/>
</dbReference>
<dbReference type="Ensembl" id="ENSSSCT00025093025.1">
    <property type="protein sequence ID" value="ENSSSCP00025040824.1"/>
    <property type="gene ID" value="ENSSSCG00025067730.1"/>
</dbReference>
<reference evidence="2" key="2">
    <citation type="submission" date="2025-05" db="UniProtKB">
        <authorList>
            <consortium name="Ensembl"/>
        </authorList>
    </citation>
    <scope>IDENTIFICATION</scope>
</reference>
<dbReference type="Proteomes" id="UP000694720">
    <property type="component" value="Unplaced"/>
</dbReference>
<dbReference type="Proteomes" id="UP000694722">
    <property type="component" value="Unplaced"/>
</dbReference>
<dbReference type="Ensembl" id="ENSSSCT00015058983.1">
    <property type="protein sequence ID" value="ENSSSCP00015023709.1"/>
    <property type="gene ID" value="ENSSSCG00015044247.1"/>
</dbReference>
<dbReference type="Proteomes" id="UP000694570">
    <property type="component" value="Unplaced"/>
</dbReference>
<reference evidence="2 3" key="1">
    <citation type="submission" date="2017-08" db="EMBL/GenBank/DDBJ databases">
        <title>USMARCv1.0.</title>
        <authorList>
            <person name="Hannum G.I."/>
            <person name="Koren S."/>
            <person name="Schroeder S.G."/>
            <person name="Chin S.C."/>
            <person name="Nonneman D.J."/>
            <person name="Becker S.A."/>
            <person name="Rosen B.D."/>
            <person name="Bickhart D.M."/>
            <person name="Putnam N.H."/>
            <person name="Green R.E."/>
            <person name="Tuggle C.K."/>
            <person name="Liu H."/>
            <person name="Rohrer G.A."/>
            <person name="Warr A."/>
            <person name="Hall R."/>
            <person name="Kim K."/>
            <person name="Hume D.A."/>
            <person name="Talbot R."/>
            <person name="Chow W."/>
            <person name="Howe K."/>
            <person name="Schwartz A.S."/>
            <person name="Watson M."/>
            <person name="Archibald A.L."/>
            <person name="Phillippy A.M."/>
            <person name="Smith T.P.L."/>
        </authorList>
    </citation>
    <scope>NUCLEOTIDE SEQUENCE [LARGE SCALE GENOMIC DNA]</scope>
</reference>
<dbReference type="Ensembl" id="ENSSSCT00035049663.1">
    <property type="protein sequence ID" value="ENSSSCP00035019862.1"/>
    <property type="gene ID" value="ENSSSCG00035037468.1"/>
</dbReference>
<dbReference type="Ensembl" id="ENSSSCT00065061053.1">
    <property type="protein sequence ID" value="ENSSSCP00065026442.1"/>
    <property type="gene ID" value="ENSSSCG00065044638.1"/>
</dbReference>
<organism evidence="2 3">
    <name type="scientific">Sus scrofa</name>
    <name type="common">Pig</name>
    <dbReference type="NCBI Taxonomy" id="9823"/>
    <lineage>
        <taxon>Eukaryota</taxon>
        <taxon>Metazoa</taxon>
        <taxon>Chordata</taxon>
        <taxon>Craniata</taxon>
        <taxon>Vertebrata</taxon>
        <taxon>Euteleostomi</taxon>
        <taxon>Mammalia</taxon>
        <taxon>Eutheria</taxon>
        <taxon>Laurasiatheria</taxon>
        <taxon>Artiodactyla</taxon>
        <taxon>Suina</taxon>
        <taxon>Suidae</taxon>
        <taxon>Sus</taxon>
    </lineage>
</organism>
<dbReference type="Ensembl" id="ENSSSCT00070002728.1">
    <property type="protein sequence ID" value="ENSSSCP00070002263.1"/>
    <property type="gene ID" value="ENSSSCG00070001454.1"/>
</dbReference>
<dbReference type="ExpressionAtlas" id="A0A4X1SIQ2">
    <property type="expression patterns" value="baseline"/>
</dbReference>
<dbReference type="GeneID" id="100156977"/>
<feature type="compositionally biased region" description="Basic and acidic residues" evidence="1">
    <location>
        <begin position="11"/>
        <end position="29"/>
    </location>
</feature>
<gene>
    <name evidence="2" type="primary">LOC100156977</name>
</gene>
<dbReference type="PANTHER" id="PTHR46501">
    <property type="entry name" value="MYOMEGALIN"/>
    <property type="match status" value="1"/>
</dbReference>
<evidence type="ECO:0000256" key="1">
    <source>
        <dbReference type="SAM" id="MobiDB-lite"/>
    </source>
</evidence>
<proteinExistence type="predicted"/>
<name>A0A4X1SIQ2_PIG</name>
<dbReference type="Proteomes" id="UP000694724">
    <property type="component" value="Unplaced"/>
</dbReference>
<dbReference type="Proteomes" id="UP000694571">
    <property type="component" value="Unplaced"/>
</dbReference>
<evidence type="ECO:0000313" key="2">
    <source>
        <dbReference type="Ensembl" id="ENSSSCP00070002263.1"/>
    </source>
</evidence>
<dbReference type="Ensembl" id="ENSSSCT00040039082.1">
    <property type="protein sequence ID" value="ENSSSCP00040016369.1"/>
    <property type="gene ID" value="ENSSSCG00040029075.1"/>
</dbReference>
<dbReference type="Ensembl" id="ENSSSCT00045048157.1">
    <property type="protein sequence ID" value="ENSSSCP00045033478.1"/>
    <property type="gene ID" value="ENSSSCG00045028280.1"/>
</dbReference>
<dbReference type="Proteomes" id="UP000694727">
    <property type="component" value="Unplaced"/>
</dbReference>
<dbReference type="Proteomes" id="UP000694725">
    <property type="component" value="Unplaced"/>
</dbReference>
<accession>A0A4X1SIQ2</accession>
<protein>
    <submittedName>
        <fullName evidence="2">Myomegalin</fullName>
    </submittedName>
</protein>
<dbReference type="PANTHER" id="PTHR46501:SF10">
    <property type="entry name" value="CENTROSOMIN"/>
    <property type="match status" value="1"/>
</dbReference>
<dbReference type="InterPro" id="IPR052593">
    <property type="entry name" value="MT-associated_AKAP9-binding"/>
</dbReference>
<dbReference type="KEGG" id="ssc:100156977"/>
<dbReference type="Ensembl" id="ENSSSCT00030094755.1">
    <property type="protein sequence ID" value="ENSSSCP00030043649.1"/>
    <property type="gene ID" value="ENSSSCG00030067778.1"/>
</dbReference>
<dbReference type="AlphaFoldDB" id="A0A4X1SIQ2"/>
<dbReference type="Proteomes" id="UP000694728">
    <property type="component" value="Unplaced"/>
</dbReference>
<dbReference type="RefSeq" id="XP_001927348.1">
    <property type="nucleotide sequence ID" value="XM_001927313.4"/>
</dbReference>
<sequence>MLQLKTGMHQPLERKGSAERGVNEQKTQPEEAGFSSVFHRGKYSLIQDQLQELTHLQQKIRIGRAVSSVLIQHVMNTVKTFQELLSRNKFDDYMKEHFCEQLAKVSQLAESLVSKFSMDDCISKKYQREQMLRNLSILRKMHKMDKVTDVVETCPRICSSSYAQSAAHCFLNSTSLLLDEQEMRPAMDVANVLVATPADSASLPSNHSEAMSAQPFYPWSGTAQLNWTPDPEHRGSSSPWDKMNLQRRNASENLSSSSLYLPNSKPSGADLLEKNLVEIQNLRQRLEASVFISDRLRERLEYVLSSANQGRSTSQSAPDVSLATCHLYTQSHSSGSGWDIL</sequence>
<dbReference type="OMA" id="SVCINDR"/>
<dbReference type="OrthoDB" id="9666163at2759"/>
<evidence type="ECO:0000313" key="3">
    <source>
        <dbReference type="Proteomes" id="UP000314985"/>
    </source>
</evidence>
<dbReference type="Proteomes" id="UP000694726">
    <property type="component" value="Unplaced"/>
</dbReference>
<dbReference type="Proteomes" id="UP000314985">
    <property type="component" value="Chromosome 4"/>
</dbReference>